<dbReference type="OrthoDB" id="6730379at2759"/>
<dbReference type="SUPFAM" id="SSF103473">
    <property type="entry name" value="MFS general substrate transporter"/>
    <property type="match status" value="1"/>
</dbReference>
<keyword evidence="9" id="KW-1185">Reference proteome</keyword>
<keyword evidence="5 6" id="KW-0472">Membrane</keyword>
<keyword evidence="2" id="KW-0813">Transport</keyword>
<evidence type="ECO:0000313" key="9">
    <source>
        <dbReference type="Proteomes" id="UP000559256"/>
    </source>
</evidence>
<gene>
    <name evidence="8" type="ORF">D9758_010439</name>
</gene>
<dbReference type="PANTHER" id="PTHR43791:SF41">
    <property type="entry name" value="MAJOR FACILITATOR SUPERFAMILY (MFS) PROFILE DOMAIN-CONTAINING PROTEIN"/>
    <property type="match status" value="1"/>
</dbReference>
<dbReference type="GO" id="GO:0022857">
    <property type="term" value="F:transmembrane transporter activity"/>
    <property type="evidence" value="ECO:0007669"/>
    <property type="project" value="InterPro"/>
</dbReference>
<evidence type="ECO:0000313" key="8">
    <source>
        <dbReference type="EMBL" id="KAF5345018.1"/>
    </source>
</evidence>
<dbReference type="Pfam" id="PF07690">
    <property type="entry name" value="MFS_1"/>
    <property type="match status" value="1"/>
</dbReference>
<dbReference type="PANTHER" id="PTHR43791">
    <property type="entry name" value="PERMEASE-RELATED"/>
    <property type="match status" value="1"/>
</dbReference>
<sequence>MGRTKSTISTEAPPEIQLALTEETQGAGVKEASSVELKKLDRAVEFLAAYQAQHGDIPQLSPKEEREMVRRFDFYLVPLITLSVTMGALDKVAVGQAAIYGMREGAHLQGQEYSWISSGIYFGTIAAALPQMYFMKKFTTSKYVSVNVTMWGVLSLLMAACSNFAGMMTIRILLGFFESIVMSSALLILSGFYKRAEQPVRTAICFSTFSSVFNGLLGYGVSFAPTDHGIAPWRIIFLACGTFTVCLGITMWFLLPSTVMDAIWMKNPLRRAQALQRVKNENLGTENHVVKWEQVWEVFLDPKTYLVFLISLFNNIPNGGLIGFNGIVISRSFVHEIYQFLTTTQMASATHLE</sequence>
<evidence type="ECO:0000256" key="2">
    <source>
        <dbReference type="ARBA" id="ARBA00022448"/>
    </source>
</evidence>
<feature type="transmembrane region" description="Helical" evidence="6">
    <location>
        <begin position="172"/>
        <end position="193"/>
    </location>
</feature>
<feature type="transmembrane region" description="Helical" evidence="6">
    <location>
        <begin position="146"/>
        <end position="166"/>
    </location>
</feature>
<feature type="domain" description="Major facilitator superfamily (MFS) profile" evidence="7">
    <location>
        <begin position="76"/>
        <end position="353"/>
    </location>
</feature>
<accession>A0A8H5CP30</accession>
<reference evidence="8 9" key="1">
    <citation type="journal article" date="2020" name="ISME J.">
        <title>Uncovering the hidden diversity of litter-decomposition mechanisms in mushroom-forming fungi.</title>
        <authorList>
            <person name="Floudas D."/>
            <person name="Bentzer J."/>
            <person name="Ahren D."/>
            <person name="Johansson T."/>
            <person name="Persson P."/>
            <person name="Tunlid A."/>
        </authorList>
    </citation>
    <scope>NUCLEOTIDE SEQUENCE [LARGE SCALE GENOMIC DNA]</scope>
    <source>
        <strain evidence="8 9">CBS 291.85</strain>
    </source>
</reference>
<evidence type="ECO:0000256" key="3">
    <source>
        <dbReference type="ARBA" id="ARBA00022692"/>
    </source>
</evidence>
<dbReference type="GO" id="GO:0016020">
    <property type="term" value="C:membrane"/>
    <property type="evidence" value="ECO:0007669"/>
    <property type="project" value="UniProtKB-SubCell"/>
</dbReference>
<evidence type="ECO:0000256" key="6">
    <source>
        <dbReference type="SAM" id="Phobius"/>
    </source>
</evidence>
<dbReference type="Proteomes" id="UP000559256">
    <property type="component" value="Unassembled WGS sequence"/>
</dbReference>
<evidence type="ECO:0000256" key="1">
    <source>
        <dbReference type="ARBA" id="ARBA00004141"/>
    </source>
</evidence>
<feature type="transmembrane region" description="Helical" evidence="6">
    <location>
        <begin position="113"/>
        <end position="134"/>
    </location>
</feature>
<proteinExistence type="predicted"/>
<feature type="transmembrane region" description="Helical" evidence="6">
    <location>
        <begin position="233"/>
        <end position="255"/>
    </location>
</feature>
<dbReference type="InterPro" id="IPR020846">
    <property type="entry name" value="MFS_dom"/>
</dbReference>
<evidence type="ECO:0000256" key="5">
    <source>
        <dbReference type="ARBA" id="ARBA00023136"/>
    </source>
</evidence>
<comment type="caution">
    <text evidence="8">The sequence shown here is derived from an EMBL/GenBank/DDBJ whole genome shotgun (WGS) entry which is preliminary data.</text>
</comment>
<dbReference type="AlphaFoldDB" id="A0A8H5CP30"/>
<dbReference type="InterPro" id="IPR036259">
    <property type="entry name" value="MFS_trans_sf"/>
</dbReference>
<dbReference type="EMBL" id="JAACJM010000115">
    <property type="protein sequence ID" value="KAF5345018.1"/>
    <property type="molecule type" value="Genomic_DNA"/>
</dbReference>
<protein>
    <recommendedName>
        <fullName evidence="7">Major facilitator superfamily (MFS) profile domain-containing protein</fullName>
    </recommendedName>
</protein>
<feature type="transmembrane region" description="Helical" evidence="6">
    <location>
        <begin position="200"/>
        <end position="221"/>
    </location>
</feature>
<evidence type="ECO:0000259" key="7">
    <source>
        <dbReference type="PROSITE" id="PS50850"/>
    </source>
</evidence>
<dbReference type="PROSITE" id="PS50850">
    <property type="entry name" value="MFS"/>
    <property type="match status" value="1"/>
</dbReference>
<feature type="transmembrane region" description="Helical" evidence="6">
    <location>
        <begin position="72"/>
        <end position="93"/>
    </location>
</feature>
<evidence type="ECO:0000256" key="4">
    <source>
        <dbReference type="ARBA" id="ARBA00022989"/>
    </source>
</evidence>
<comment type="subcellular location">
    <subcellularLocation>
        <location evidence="1">Membrane</location>
        <topology evidence="1">Multi-pass membrane protein</topology>
    </subcellularLocation>
</comment>
<name>A0A8H5CP30_9AGAR</name>
<keyword evidence="4 6" id="KW-1133">Transmembrane helix</keyword>
<dbReference type="Gene3D" id="1.20.1250.20">
    <property type="entry name" value="MFS general substrate transporter like domains"/>
    <property type="match status" value="1"/>
</dbReference>
<keyword evidence="3 6" id="KW-0812">Transmembrane</keyword>
<organism evidence="8 9">
    <name type="scientific">Tetrapyrgos nigripes</name>
    <dbReference type="NCBI Taxonomy" id="182062"/>
    <lineage>
        <taxon>Eukaryota</taxon>
        <taxon>Fungi</taxon>
        <taxon>Dikarya</taxon>
        <taxon>Basidiomycota</taxon>
        <taxon>Agaricomycotina</taxon>
        <taxon>Agaricomycetes</taxon>
        <taxon>Agaricomycetidae</taxon>
        <taxon>Agaricales</taxon>
        <taxon>Marasmiineae</taxon>
        <taxon>Marasmiaceae</taxon>
        <taxon>Tetrapyrgos</taxon>
    </lineage>
</organism>
<dbReference type="InterPro" id="IPR011701">
    <property type="entry name" value="MFS"/>
</dbReference>